<sequence length="70" mass="8742">MWTRKHEQYMRKLAADNYFQDVLDADIGPPKRLLKKDRLYPNLQCLRLQPYYVSDRYCSRVMKRIRERYQ</sequence>
<dbReference type="EMBL" id="KU752557">
    <property type="protein sequence ID" value="AOW41422.1"/>
    <property type="molecule type" value="Genomic_DNA"/>
</dbReference>
<protein>
    <submittedName>
        <fullName evidence="1">Uncharacterized protein</fullName>
    </submittedName>
</protein>
<accession>A0A1D8QL77</accession>
<evidence type="ECO:0000313" key="2">
    <source>
        <dbReference type="Proteomes" id="UP000232707"/>
    </source>
</evidence>
<proteinExistence type="predicted"/>
<dbReference type="Proteomes" id="UP000232707">
    <property type="component" value="Segment"/>
</dbReference>
<keyword evidence="2" id="KW-1185">Reference proteome</keyword>
<evidence type="ECO:0000313" key="1">
    <source>
        <dbReference type="EMBL" id="AOW41422.1"/>
    </source>
</evidence>
<dbReference type="RefSeq" id="YP_009506153.1">
    <property type="nucleotide sequence ID" value="NC_038375.1"/>
</dbReference>
<reference evidence="1 2" key="1">
    <citation type="submission" date="2016-02" db="EMBL/GenBank/DDBJ databases">
        <title>Genome sequence of a new Betabaculovirus TnGV isolated from the cabagge looper Trichoplusia ni (Lepidoptera: Noctuidae).</title>
        <authorList>
            <person name="Del Rincon-Castro M.C."/>
            <person name="Bivian-Hernandez Mdl.A."/>
            <person name="Lopez-Tlacomulco J.J."/>
            <person name="Ibarra J.E."/>
        </authorList>
    </citation>
    <scope>NUCLEOTIDE SEQUENCE [LARGE SCALE GENOMIC DNA]</scope>
    <source>
        <strain evidence="1">LBIV-12</strain>
    </source>
</reference>
<name>A0A1D8QL77_GVTN</name>
<organism evidence="1 2">
    <name type="scientific">Trichoplusia ni granulovirus LBIV-12</name>
    <dbReference type="NCBI Taxonomy" id="1916701"/>
    <lineage>
        <taxon>Viruses</taxon>
        <taxon>Viruses incertae sedis</taxon>
        <taxon>Naldaviricetes</taxon>
        <taxon>Lefavirales</taxon>
        <taxon>Baculoviridae</taxon>
        <taxon>Betabaculovirus</taxon>
        <taxon>Betabaculovirus trini</taxon>
    </lineage>
</organism>
<dbReference type="KEGG" id="vg:37616958"/>
<dbReference type="GeneID" id="37616958"/>